<dbReference type="PANTHER" id="PTHR10655">
    <property type="entry name" value="LYSOPHOSPHOLIPASE-RELATED"/>
    <property type="match status" value="1"/>
</dbReference>
<dbReference type="EMBL" id="MH015235">
    <property type="protein sequence ID" value="AYV89840.1"/>
    <property type="molecule type" value="Genomic_DNA"/>
</dbReference>
<keyword evidence="2" id="KW-0378">Hydrolase</keyword>
<protein>
    <submittedName>
        <fullName evidence="4">Carboxylesterase</fullName>
    </submittedName>
</protein>
<dbReference type="SUPFAM" id="SSF53474">
    <property type="entry name" value="alpha/beta-Hydrolases"/>
    <property type="match status" value="1"/>
</dbReference>
<proteinExistence type="inferred from homology"/>
<dbReference type="InterPro" id="IPR050565">
    <property type="entry name" value="LYPA1-2/EST-like"/>
</dbReference>
<accession>A0A3G5AR66</accession>
<organism evidence="4">
    <name type="scientific">uncultured Hydrogenophaga sp</name>
    <dbReference type="NCBI Taxonomy" id="199683"/>
    <lineage>
        <taxon>Bacteria</taxon>
        <taxon>Pseudomonadati</taxon>
        <taxon>Pseudomonadota</taxon>
        <taxon>Betaproteobacteria</taxon>
        <taxon>Burkholderiales</taxon>
        <taxon>Comamonadaceae</taxon>
        <taxon>Hydrogenophaga</taxon>
        <taxon>environmental samples</taxon>
    </lineage>
</organism>
<evidence type="ECO:0000256" key="1">
    <source>
        <dbReference type="ARBA" id="ARBA00006499"/>
    </source>
</evidence>
<dbReference type="InterPro" id="IPR003140">
    <property type="entry name" value="PLipase/COase/thioEstase"/>
</dbReference>
<evidence type="ECO:0000259" key="3">
    <source>
        <dbReference type="Pfam" id="PF02230"/>
    </source>
</evidence>
<dbReference type="PANTHER" id="PTHR10655:SF17">
    <property type="entry name" value="LYSOPHOSPHOLIPASE-LIKE PROTEIN 1"/>
    <property type="match status" value="1"/>
</dbReference>
<evidence type="ECO:0000256" key="2">
    <source>
        <dbReference type="ARBA" id="ARBA00022801"/>
    </source>
</evidence>
<dbReference type="Pfam" id="PF02230">
    <property type="entry name" value="Abhydrolase_2"/>
    <property type="match status" value="1"/>
</dbReference>
<dbReference type="AlphaFoldDB" id="A0A3G5AR66"/>
<dbReference type="Gene3D" id="3.40.50.1820">
    <property type="entry name" value="alpha/beta hydrolase"/>
    <property type="match status" value="1"/>
</dbReference>
<sequence>MSTRRKIQLRETVTGGDPSAVPSATLIVLHGLGADGQDFAPLVTELDLSSAGPVRFVFPNAPLRTVSLGDGEPGQPMRAWYDPRPVAAETGAVSTQDEEGLRASCEVVQALIDREAARGVPPGHVVLLGFSQGAVMTLMAGLRAPQRLAGLVVLSGYLPLSIATEAEASPANRDVPIFMAHGRQDPVVLPQRAESSRDKLLRLGYDIAWHDYPMGHEVCPREIRDLNGWLSVLLAPWH</sequence>
<evidence type="ECO:0000313" key="4">
    <source>
        <dbReference type="EMBL" id="AYV89840.1"/>
    </source>
</evidence>
<dbReference type="InterPro" id="IPR029058">
    <property type="entry name" value="AB_hydrolase_fold"/>
</dbReference>
<name>A0A3G5AR66_9BURK</name>
<dbReference type="GO" id="GO:0016787">
    <property type="term" value="F:hydrolase activity"/>
    <property type="evidence" value="ECO:0007669"/>
    <property type="project" value="UniProtKB-KW"/>
</dbReference>
<comment type="similarity">
    <text evidence="1">Belongs to the AB hydrolase superfamily. AB hydrolase 2 family.</text>
</comment>
<feature type="domain" description="Phospholipase/carboxylesterase/thioesterase" evidence="3">
    <location>
        <begin position="21"/>
        <end position="232"/>
    </location>
</feature>
<reference evidence="4" key="1">
    <citation type="journal article" date="2018" name="Front. Microbiol.">
        <title>Discovery of Bacterial Deaminases That Convert 5-Fluoroisocytosine Into 5-Fluorouracil.</title>
        <authorList>
            <person name="Aucynaite A."/>
            <person name="Rutkiene R."/>
            <person name="Tauraite D."/>
            <person name="Meskys R."/>
            <person name="Urbonavicius J."/>
        </authorList>
    </citation>
    <scope>NUCLEOTIDE SEQUENCE</scope>
</reference>